<gene>
    <name evidence="2" type="ORF">DXN05_06050</name>
</gene>
<dbReference type="AlphaFoldDB" id="A0A3E1NRG6"/>
<dbReference type="PANTHER" id="PTHR48079">
    <property type="entry name" value="PROTEIN YEEZ"/>
    <property type="match status" value="1"/>
</dbReference>
<evidence type="ECO:0000313" key="3">
    <source>
        <dbReference type="Proteomes" id="UP000261284"/>
    </source>
</evidence>
<dbReference type="OrthoDB" id="596910at2"/>
<evidence type="ECO:0000313" key="2">
    <source>
        <dbReference type="EMBL" id="RFM30515.1"/>
    </source>
</evidence>
<dbReference type="InterPro" id="IPR051783">
    <property type="entry name" value="NAD(P)-dependent_oxidoreduct"/>
</dbReference>
<dbReference type="Pfam" id="PF01370">
    <property type="entry name" value="Epimerase"/>
    <property type="match status" value="1"/>
</dbReference>
<proteinExistence type="predicted"/>
<reference evidence="2 3" key="1">
    <citation type="submission" date="2018-08" db="EMBL/GenBank/DDBJ databases">
        <title>Chitinophagaceae sp. K23C18032701, a novel bacterium isolated from forest soil.</title>
        <authorList>
            <person name="Wang C."/>
        </authorList>
    </citation>
    <scope>NUCLEOTIDE SEQUENCE [LARGE SCALE GENOMIC DNA]</scope>
    <source>
        <strain evidence="2 3">K23C18032701</strain>
    </source>
</reference>
<organism evidence="2 3">
    <name type="scientific">Deminuibacter soli</name>
    <dbReference type="NCBI Taxonomy" id="2291815"/>
    <lineage>
        <taxon>Bacteria</taxon>
        <taxon>Pseudomonadati</taxon>
        <taxon>Bacteroidota</taxon>
        <taxon>Chitinophagia</taxon>
        <taxon>Chitinophagales</taxon>
        <taxon>Chitinophagaceae</taxon>
        <taxon>Deminuibacter</taxon>
    </lineage>
</organism>
<accession>A0A3E1NRG6</accession>
<dbReference type="InterPro" id="IPR001509">
    <property type="entry name" value="Epimerase_deHydtase"/>
</dbReference>
<dbReference type="GO" id="GO:0004029">
    <property type="term" value="F:aldehyde dehydrogenase (NAD+) activity"/>
    <property type="evidence" value="ECO:0007669"/>
    <property type="project" value="TreeGrafter"/>
</dbReference>
<dbReference type="PANTHER" id="PTHR48079:SF6">
    <property type="entry name" value="NAD(P)-BINDING DOMAIN-CONTAINING PROTEIN-RELATED"/>
    <property type="match status" value="1"/>
</dbReference>
<dbReference type="RefSeq" id="WP_116846271.1">
    <property type="nucleotide sequence ID" value="NZ_QTJU01000001.1"/>
</dbReference>
<protein>
    <submittedName>
        <fullName evidence="2">NAD-dependent epimerase/dehydratase family protein</fullName>
    </submittedName>
</protein>
<dbReference type="Proteomes" id="UP000261284">
    <property type="component" value="Unassembled WGS sequence"/>
</dbReference>
<comment type="caution">
    <text evidence="2">The sequence shown here is derived from an EMBL/GenBank/DDBJ whole genome shotgun (WGS) entry which is preliminary data.</text>
</comment>
<dbReference type="GO" id="GO:0005737">
    <property type="term" value="C:cytoplasm"/>
    <property type="evidence" value="ECO:0007669"/>
    <property type="project" value="TreeGrafter"/>
</dbReference>
<feature type="domain" description="NAD-dependent epimerase/dehydratase" evidence="1">
    <location>
        <begin position="2"/>
        <end position="222"/>
    </location>
</feature>
<name>A0A3E1NRG6_9BACT</name>
<sequence>MILVTGATGLVGSHLIKALTQQGKKVRAIYHSTAPAAGNDALVEWVQADILDSYSLEAAMEGVEQVYHCAAIVSFNPGDRHLIHHTNIEGTANVVNACLEKDVRKLLFVSSVAAIGRMRNSETIDETMQWNEKANNSEYGKSKYMAEMEVWRGMGEGLNAVIVNPVIILGAADWDKGSAGIFKSAYNEFPWYTEGVTGFVDVADVVRAMQLLMDSDVHNQRYILSAENITYHHLFNLIAKAFGKKMPHKKVTPLMAALVWRAEAVKGKLTGKKPLLTKETTGTAQAKVYFSNSKFLEAFPGFAYTPVEVSVQRICLELKQKYALP</sequence>
<dbReference type="SUPFAM" id="SSF51735">
    <property type="entry name" value="NAD(P)-binding Rossmann-fold domains"/>
    <property type="match status" value="1"/>
</dbReference>
<evidence type="ECO:0000259" key="1">
    <source>
        <dbReference type="Pfam" id="PF01370"/>
    </source>
</evidence>
<keyword evidence="3" id="KW-1185">Reference proteome</keyword>
<dbReference type="Gene3D" id="3.40.50.720">
    <property type="entry name" value="NAD(P)-binding Rossmann-like Domain"/>
    <property type="match status" value="1"/>
</dbReference>
<dbReference type="InterPro" id="IPR036291">
    <property type="entry name" value="NAD(P)-bd_dom_sf"/>
</dbReference>
<dbReference type="EMBL" id="QTJU01000001">
    <property type="protein sequence ID" value="RFM30515.1"/>
    <property type="molecule type" value="Genomic_DNA"/>
</dbReference>